<dbReference type="EMBL" id="JACHIA010000004">
    <property type="protein sequence ID" value="MBB6070224.1"/>
    <property type="molecule type" value="Genomic_DNA"/>
</dbReference>
<evidence type="ECO:0000256" key="1">
    <source>
        <dbReference type="SAM" id="MobiDB-lite"/>
    </source>
</evidence>
<sequence length="958" mass="97838">MADLSPELASRIQSLETSFADNPGRYFVALAGAWREAGEPGRAEEILREHLKRFPGLSPHVLLGRCLADRGAYQEASNEFHYVLSIDSQNLIALRTLAEMAAQSGRRDEAQRWYNELLAVDPMNAEARQALAGLARSGADAATLDQPVRTGTEWGGAGQADRVAGTASEAGFAAEDDGGFGLIDLNSEPASPRAEAQAEAAAGEWGEISLDHAAPSTPTAETQPASSSDFDAFAFGSMSLDDEKPADEPAFLDTSSSFDSAPSFDAAPSFDSAPSLGAEGTGDWLNSDARQDLGESAAADLALPTFSDDLLDAPTAGADLPLLDFSGEDDSDADGLMQLDGGIGFDGAASGGQGAGDPHDHVDAEVVTETMAELYASQGLLARAAEVYRELIQQRGDEPGLVRRLSEIEGRLNADAAAMDEGDAPAWLQGVDAFAAGTATPVPGSAAEVAFDSFSAPAADKSFSGTVDESFYTAPADDEFSTPAADDPFTGIVDESFYASTPGDAFSSDAASFGDDLDLTAGLADASGAAATSEAMGSGPAASADPFADSFSAGFDGVEAEASPSADDVRDEWTAPSVTETESEGFDLIVIADDGGEQHIHASAEEVADLSADWAVAAAPLGYEGDDEEDDVPAAAGSAAAPAARTMQSYFSSLLNWQPGGAPYVPAAEPAAPQVADDLPRVSGFDVSTADAAPYETGVSDFTVPDDAQPAADAGQADVPALRTGVDDAPVPADDRAPYQAPADDSAALSLDLPADVSGDDDVASVDDFAPIDFGTRAEDLPAVADQDDPWSAPSLNDTAAAAAQPDPWDAPLDAPAADLDLPMLDDEPWSTAPAAAADLAGFELADDLAATPSAQPDDEGLLPWEAPAAPPAPEAPAQPAGDGFSFEDFFSGPAAPESAAPPTPAAAAAPSAAFEPAPSPVTPPAPPAAQPGAPAGGQDEEDEDLESFQAWLQSLKR</sequence>
<comment type="caution">
    <text evidence="2">The sequence shown here is derived from an EMBL/GenBank/DDBJ whole genome shotgun (WGS) entry which is preliminary data.</text>
</comment>
<feature type="region of interest" description="Disordered" evidence="1">
    <location>
        <begin position="262"/>
        <end position="288"/>
    </location>
</feature>
<feature type="compositionally biased region" description="Low complexity" evidence="1">
    <location>
        <begin position="796"/>
        <end position="823"/>
    </location>
</feature>
<name>A0A841GWJ9_9BACT</name>
<dbReference type="Pfam" id="PF14559">
    <property type="entry name" value="TPR_19"/>
    <property type="match status" value="1"/>
</dbReference>
<dbReference type="RefSeq" id="WP_170035622.1">
    <property type="nucleotide sequence ID" value="NZ_JABDTL010000001.1"/>
</dbReference>
<feature type="region of interest" description="Disordered" evidence="1">
    <location>
        <begin position="785"/>
        <end position="833"/>
    </location>
</feature>
<dbReference type="Gene3D" id="1.25.40.10">
    <property type="entry name" value="Tetratricopeptide repeat domain"/>
    <property type="match status" value="1"/>
</dbReference>
<reference evidence="2 3" key="1">
    <citation type="submission" date="2020-08" db="EMBL/GenBank/DDBJ databases">
        <title>Genomic Encyclopedia of Type Strains, Phase IV (KMG-IV): sequencing the most valuable type-strain genomes for metagenomic binning, comparative biology and taxonomic classification.</title>
        <authorList>
            <person name="Goeker M."/>
        </authorList>
    </citation>
    <scope>NUCLEOTIDE SEQUENCE [LARGE SCALE GENOMIC DNA]</scope>
    <source>
        <strain evidence="2 3">DSM 29007</strain>
    </source>
</reference>
<dbReference type="AlphaFoldDB" id="A0A841GWJ9"/>
<evidence type="ECO:0000313" key="3">
    <source>
        <dbReference type="Proteomes" id="UP000582837"/>
    </source>
</evidence>
<feature type="region of interest" description="Disordered" evidence="1">
    <location>
        <begin position="559"/>
        <end position="586"/>
    </location>
</feature>
<dbReference type="Proteomes" id="UP000582837">
    <property type="component" value="Unassembled WGS sequence"/>
</dbReference>
<dbReference type="InterPro" id="IPR011990">
    <property type="entry name" value="TPR-like_helical_dom_sf"/>
</dbReference>
<feature type="compositionally biased region" description="Low complexity" evidence="1">
    <location>
        <begin position="906"/>
        <end position="917"/>
    </location>
</feature>
<keyword evidence="3" id="KW-1185">Reference proteome</keyword>
<gene>
    <name evidence="2" type="ORF">HNQ61_001843</name>
</gene>
<dbReference type="SUPFAM" id="SSF48452">
    <property type="entry name" value="TPR-like"/>
    <property type="match status" value="1"/>
</dbReference>
<organism evidence="2 3">
    <name type="scientific">Longimicrobium terrae</name>
    <dbReference type="NCBI Taxonomy" id="1639882"/>
    <lineage>
        <taxon>Bacteria</taxon>
        <taxon>Pseudomonadati</taxon>
        <taxon>Gemmatimonadota</taxon>
        <taxon>Longimicrobiia</taxon>
        <taxon>Longimicrobiales</taxon>
        <taxon>Longimicrobiaceae</taxon>
        <taxon>Longimicrobium</taxon>
    </lineage>
</organism>
<feature type="compositionally biased region" description="Low complexity" evidence="1">
    <location>
        <begin position="705"/>
        <end position="732"/>
    </location>
</feature>
<accession>A0A841GWJ9</accession>
<protein>
    <submittedName>
        <fullName evidence="2">Tetratricopeptide (TPR) repeat protein</fullName>
    </submittedName>
</protein>
<feature type="compositionally biased region" description="Pro residues" evidence="1">
    <location>
        <begin position="918"/>
        <end position="930"/>
    </location>
</feature>
<feature type="compositionally biased region" description="Low complexity" evidence="1">
    <location>
        <begin position="262"/>
        <end position="275"/>
    </location>
</feature>
<feature type="region of interest" description="Disordered" evidence="1">
    <location>
        <begin position="848"/>
        <end position="958"/>
    </location>
</feature>
<evidence type="ECO:0000313" key="2">
    <source>
        <dbReference type="EMBL" id="MBB6070224.1"/>
    </source>
</evidence>
<feature type="compositionally biased region" description="Low complexity" evidence="1">
    <location>
        <begin position="878"/>
        <end position="899"/>
    </location>
</feature>
<feature type="region of interest" description="Disordered" evidence="1">
    <location>
        <begin position="698"/>
        <end position="745"/>
    </location>
</feature>
<proteinExistence type="predicted"/>